<comment type="caution">
    <text evidence="1">The sequence shown here is derived from an EMBL/GenBank/DDBJ whole genome shotgun (WGS) entry which is preliminary data.</text>
</comment>
<proteinExistence type="predicted"/>
<evidence type="ECO:0000313" key="1">
    <source>
        <dbReference type="EMBL" id="MCM4085143.1"/>
    </source>
</evidence>
<protein>
    <submittedName>
        <fullName evidence="1">Uncharacterized protein</fullName>
    </submittedName>
</protein>
<name>A0ABT0YHZ5_9ACTN</name>
<organism evidence="1 2">
    <name type="scientific">Paractinoplanes hotanensis</name>
    <dbReference type="NCBI Taxonomy" id="2906497"/>
    <lineage>
        <taxon>Bacteria</taxon>
        <taxon>Bacillati</taxon>
        <taxon>Actinomycetota</taxon>
        <taxon>Actinomycetes</taxon>
        <taxon>Micromonosporales</taxon>
        <taxon>Micromonosporaceae</taxon>
        <taxon>Paractinoplanes</taxon>
    </lineage>
</organism>
<reference evidence="1 2" key="1">
    <citation type="submission" date="2022-06" db="EMBL/GenBank/DDBJ databases">
        <title>Actinoplanes abujensis sp. nov., isolated from Nigerian arid soil.</title>
        <authorList>
            <person name="Ding P."/>
        </authorList>
    </citation>
    <scope>NUCLEOTIDE SEQUENCE [LARGE SCALE GENOMIC DNA]</scope>
    <source>
        <strain evidence="2">TRM88002</strain>
    </source>
</reference>
<accession>A0ABT0YHZ5</accession>
<dbReference type="Proteomes" id="UP001523216">
    <property type="component" value="Unassembled WGS sequence"/>
</dbReference>
<dbReference type="RefSeq" id="WP_251804875.1">
    <property type="nucleotide sequence ID" value="NZ_JAMQOL010000099.1"/>
</dbReference>
<keyword evidence="2" id="KW-1185">Reference proteome</keyword>
<gene>
    <name evidence="1" type="ORF">LXN57_47225</name>
</gene>
<sequence length="248" mass="27786">MTGTVQTQCEGDMQIIEVTEFGVRSAVVRLRRRESALQFVLYPMVHMAKPAFYATVTPRLQRADVVVVEGVGGGQRKRSVLVGALTLSYTVLRFNRRAELVEQDIDYAALGVPVVRPDVSVEDFAVDWRRVPLSHRLMMWCALPFVVVTRLLGGTRMIWSRSVEQNDLPSAADEDLADWSPRLEAAFGGERDNRLLAVLCRLHEEHSGENIEVAVVYGTAHVPAIVHGLTKRYGYRPRSAEWLTVADV</sequence>
<evidence type="ECO:0000313" key="2">
    <source>
        <dbReference type="Proteomes" id="UP001523216"/>
    </source>
</evidence>
<dbReference type="EMBL" id="JAMQOL010000099">
    <property type="protein sequence ID" value="MCM4085143.1"/>
    <property type="molecule type" value="Genomic_DNA"/>
</dbReference>